<keyword evidence="6" id="KW-0808">Transferase</keyword>
<evidence type="ECO:0000313" key="11">
    <source>
        <dbReference type="EMBL" id="OJA19136.1"/>
    </source>
</evidence>
<feature type="compositionally biased region" description="Acidic residues" evidence="9">
    <location>
        <begin position="723"/>
        <end position="742"/>
    </location>
</feature>
<comment type="function">
    <text evidence="1">Catalyzes the dismutation of two molecules of 6,7-dimethyl-8-ribityllumazine, resulting in the formation of riboflavin and 5-amino-6-(D-ribitylamino)uracil.</text>
</comment>
<feature type="compositionally biased region" description="Basic and acidic residues" evidence="9">
    <location>
        <begin position="627"/>
        <end position="642"/>
    </location>
</feature>
<dbReference type="Pfam" id="PF00677">
    <property type="entry name" value="Lum_binding"/>
    <property type="match status" value="2"/>
</dbReference>
<name>A0A1J8R050_9AGAM</name>
<dbReference type="NCBIfam" id="NF006767">
    <property type="entry name" value="PRK09289.1"/>
    <property type="match status" value="1"/>
</dbReference>
<sequence>MFTGLALSAIHRDDGGCTLTISQSAPILVDCHVGDSIAVNGACLTVVEFDTERDGGYFKIWLANETLSRTDLGDRKVGDQVNLERAMGAHVRFGGHFVQAHVDTTATILRRALDGDSLRLWFQLPEPTPERPSLLSYIIPKGYVAIDGASLTITSVDDAERTFGVMLIQHTQQKITLGRKVDGERVNIEVDMVGKYVEKSVLAALEGGGGEAMRNCVERIVEETLLQQPVYLKRFDEQQQVWCFMKESSSKRKVTAKLDYNSGHVSPRFNSPSRPASPTKQSSLSPSGFRPTAKITSNATVRKLSSSASLKAFAKAHESPSSTPRPGSPLKQVRGPPTPSIVTNPVKARVTARPASKSAATSPISSPALESRQRSSTIVSSKLRLPSQEDRPRSGIAALHHAQSTSALRKNSPPLSRTPPSPELPIVRVDQGRAIPSAPIKIKSKISGLAKSNSSEIEPLPSLSSPWVTTRPVQIRPPMPSASSLNASPSPPNSTTMSSFYPITTAAPAANPHRYASPRRAPSPIRHAYQTPTPAEGPLKATRQALKAKVDPASIPLPPHSPPISAISLSSKSSVSRSSFSLDRSPKSNASASTVNSHAKQRSDTEFSPGDHDGTASPTTNGRRSSQGRDSDIDSESSEHKARATAKSNRKVIHSHSLRLGTGLTRIQIADLEITNKSLLAINASLETTKNRQAKEIRDLRRKLRESRLILPPRAFRAVESLDREEEEGDDDDSEEGDDGAGDETYARVKDILERLVESGKKALERTSDDFRQSLPTKVLNADEVRTWRDSGQDFDTTLDGNREDEITVPLSPLRVAVPDIDDDISEDESQGLTLEPQTPPPVHLPPITITPSSESS</sequence>
<dbReference type="CDD" id="cd00402">
    <property type="entry name" value="Riboflavin_synthase_like"/>
    <property type="match status" value="1"/>
</dbReference>
<protein>
    <recommendedName>
        <fullName evidence="4">Riboflavin synthase</fullName>
        <ecNumber evidence="3">2.5.1.9</ecNumber>
    </recommendedName>
</protein>
<feature type="repeat" description="Lumazine-binding" evidence="8">
    <location>
        <begin position="97"/>
        <end position="201"/>
    </location>
</feature>
<keyword evidence="5" id="KW-0686">Riboflavin biosynthesis</keyword>
<keyword evidence="12" id="KW-1185">Reference proteome</keyword>
<feature type="region of interest" description="Disordered" evidence="9">
    <location>
        <begin position="821"/>
        <end position="857"/>
    </location>
</feature>
<feature type="compositionally biased region" description="Polar residues" evidence="9">
    <location>
        <begin position="402"/>
        <end position="415"/>
    </location>
</feature>
<dbReference type="InterPro" id="IPR017938">
    <property type="entry name" value="Riboflavin_synthase-like_b-brl"/>
</dbReference>
<feature type="compositionally biased region" description="Polar residues" evidence="9">
    <location>
        <begin position="616"/>
        <end position="625"/>
    </location>
</feature>
<dbReference type="NCBIfam" id="TIGR00187">
    <property type="entry name" value="ribE"/>
    <property type="match status" value="1"/>
</dbReference>
<evidence type="ECO:0000256" key="7">
    <source>
        <dbReference type="ARBA" id="ARBA00022737"/>
    </source>
</evidence>
<dbReference type="SUPFAM" id="SSF63380">
    <property type="entry name" value="Riboflavin synthase domain-like"/>
    <property type="match status" value="2"/>
</dbReference>
<feature type="domain" description="Lumazine-binding" evidence="10">
    <location>
        <begin position="1"/>
        <end position="96"/>
    </location>
</feature>
<gene>
    <name evidence="11" type="ORF">AZE42_02142</name>
</gene>
<feature type="compositionally biased region" description="Low complexity" evidence="9">
    <location>
        <begin position="563"/>
        <end position="583"/>
    </location>
</feature>
<feature type="domain" description="Lumazine-binding" evidence="10">
    <location>
        <begin position="97"/>
        <end position="201"/>
    </location>
</feature>
<feature type="compositionally biased region" description="Polar residues" evidence="9">
    <location>
        <begin position="268"/>
        <end position="286"/>
    </location>
</feature>
<dbReference type="InterPro" id="IPR023366">
    <property type="entry name" value="ATP_synth_asu-like_sf"/>
</dbReference>
<dbReference type="InterPro" id="IPR001783">
    <property type="entry name" value="Lumazine-bd"/>
</dbReference>
<evidence type="ECO:0000259" key="10">
    <source>
        <dbReference type="PROSITE" id="PS51177"/>
    </source>
</evidence>
<feature type="compositionally biased region" description="Basic and acidic residues" evidence="9">
    <location>
        <begin position="601"/>
        <end position="614"/>
    </location>
</feature>
<dbReference type="AlphaFoldDB" id="A0A1J8R050"/>
<feature type="compositionally biased region" description="Acidic residues" evidence="9">
    <location>
        <begin position="821"/>
        <end position="830"/>
    </location>
</feature>
<dbReference type="FunFam" id="2.40.30.20:FF:000004">
    <property type="entry name" value="Riboflavin synthase, alpha subunit"/>
    <property type="match status" value="1"/>
</dbReference>
<feature type="compositionally biased region" description="Low complexity" evidence="9">
    <location>
        <begin position="481"/>
        <end position="496"/>
    </location>
</feature>
<feature type="region of interest" description="Disordered" evidence="9">
    <location>
        <begin position="509"/>
        <end position="651"/>
    </location>
</feature>
<dbReference type="STRING" id="180088.A0A1J8R050"/>
<dbReference type="GO" id="GO:0004746">
    <property type="term" value="F:riboflavin synthase activity"/>
    <property type="evidence" value="ECO:0007669"/>
    <property type="project" value="UniProtKB-EC"/>
</dbReference>
<dbReference type="Gene3D" id="2.40.30.20">
    <property type="match status" value="2"/>
</dbReference>
<evidence type="ECO:0000256" key="6">
    <source>
        <dbReference type="ARBA" id="ARBA00022679"/>
    </source>
</evidence>
<feature type="repeat" description="Lumazine-binding" evidence="8">
    <location>
        <begin position="1"/>
        <end position="96"/>
    </location>
</feature>
<feature type="region of interest" description="Disordered" evidence="9">
    <location>
        <begin position="258"/>
        <end position="300"/>
    </location>
</feature>
<dbReference type="PANTHER" id="PTHR21098:SF0">
    <property type="entry name" value="RIBOFLAVIN SYNTHASE"/>
    <property type="match status" value="1"/>
</dbReference>
<evidence type="ECO:0000256" key="4">
    <source>
        <dbReference type="ARBA" id="ARBA00013950"/>
    </source>
</evidence>
<dbReference type="PROSITE" id="PS51177">
    <property type="entry name" value="LUMAZINE_BIND"/>
    <property type="match status" value="2"/>
</dbReference>
<feature type="region of interest" description="Disordered" evidence="9">
    <location>
        <begin position="477"/>
        <end position="496"/>
    </location>
</feature>
<dbReference type="InterPro" id="IPR026017">
    <property type="entry name" value="Lumazine-bd_dom"/>
</dbReference>
<evidence type="ECO:0000256" key="3">
    <source>
        <dbReference type="ARBA" id="ARBA00012827"/>
    </source>
</evidence>
<feature type="compositionally biased region" description="Polar residues" evidence="9">
    <location>
        <begin position="589"/>
        <end position="598"/>
    </location>
</feature>
<evidence type="ECO:0000256" key="9">
    <source>
        <dbReference type="SAM" id="MobiDB-lite"/>
    </source>
</evidence>
<proteinExistence type="predicted"/>
<comment type="caution">
    <text evidence="11">The sequence shown here is derived from an EMBL/GenBank/DDBJ whole genome shotgun (WGS) entry which is preliminary data.</text>
</comment>
<dbReference type="PANTHER" id="PTHR21098">
    <property type="entry name" value="RIBOFLAVIN SYNTHASE ALPHA CHAIN"/>
    <property type="match status" value="1"/>
</dbReference>
<keyword evidence="7" id="KW-0677">Repeat</keyword>
<dbReference type="OrthoDB" id="10258924at2759"/>
<comment type="pathway">
    <text evidence="2">Cofactor biosynthesis; riboflavin biosynthesis; riboflavin from 2-hydroxy-3-oxobutyl phosphate and 5-amino-6-(D-ribitylamino)uracil: step 2/2.</text>
</comment>
<dbReference type="Proteomes" id="UP000183567">
    <property type="component" value="Unassembled WGS sequence"/>
</dbReference>
<evidence type="ECO:0000256" key="5">
    <source>
        <dbReference type="ARBA" id="ARBA00022619"/>
    </source>
</evidence>
<dbReference type="EMBL" id="LVVM01001169">
    <property type="protein sequence ID" value="OJA19136.1"/>
    <property type="molecule type" value="Genomic_DNA"/>
</dbReference>
<evidence type="ECO:0000313" key="12">
    <source>
        <dbReference type="Proteomes" id="UP000183567"/>
    </source>
</evidence>
<organism evidence="11 12">
    <name type="scientific">Rhizopogon vesiculosus</name>
    <dbReference type="NCBI Taxonomy" id="180088"/>
    <lineage>
        <taxon>Eukaryota</taxon>
        <taxon>Fungi</taxon>
        <taxon>Dikarya</taxon>
        <taxon>Basidiomycota</taxon>
        <taxon>Agaricomycotina</taxon>
        <taxon>Agaricomycetes</taxon>
        <taxon>Agaricomycetidae</taxon>
        <taxon>Boletales</taxon>
        <taxon>Suillineae</taxon>
        <taxon>Rhizopogonaceae</taxon>
        <taxon>Rhizopogon</taxon>
    </lineage>
</organism>
<feature type="region of interest" description="Disordered" evidence="9">
    <location>
        <begin position="719"/>
        <end position="745"/>
    </location>
</feature>
<dbReference type="GO" id="GO:0009231">
    <property type="term" value="P:riboflavin biosynthetic process"/>
    <property type="evidence" value="ECO:0007669"/>
    <property type="project" value="UniProtKB-KW"/>
</dbReference>
<evidence type="ECO:0000256" key="8">
    <source>
        <dbReference type="PROSITE-ProRule" id="PRU00524"/>
    </source>
</evidence>
<feature type="region of interest" description="Disordered" evidence="9">
    <location>
        <begin position="312"/>
        <end position="428"/>
    </location>
</feature>
<evidence type="ECO:0000256" key="1">
    <source>
        <dbReference type="ARBA" id="ARBA00002803"/>
    </source>
</evidence>
<accession>A0A1J8R050</accession>
<reference evidence="11 12" key="1">
    <citation type="submission" date="2016-03" db="EMBL/GenBank/DDBJ databases">
        <title>Comparative genomics of the ectomycorrhizal sister species Rhizopogon vinicolor and Rhizopogon vesiculosus (Basidiomycota: Boletales) reveals a divergence of the mating type B locus.</title>
        <authorList>
            <person name="Mujic A.B."/>
            <person name="Kuo A."/>
            <person name="Tritt A."/>
            <person name="Lipzen A."/>
            <person name="Chen C."/>
            <person name="Johnson J."/>
            <person name="Sharma A."/>
            <person name="Barry K."/>
            <person name="Grigoriev I.V."/>
            <person name="Spatafora J.W."/>
        </authorList>
    </citation>
    <scope>NUCLEOTIDE SEQUENCE [LARGE SCALE GENOMIC DNA]</scope>
    <source>
        <strain evidence="11 12">AM-OR11-056</strain>
    </source>
</reference>
<feature type="compositionally biased region" description="Low complexity" evidence="9">
    <location>
        <begin position="846"/>
        <end position="857"/>
    </location>
</feature>
<dbReference type="EC" id="2.5.1.9" evidence="3"/>
<evidence type="ECO:0000256" key="2">
    <source>
        <dbReference type="ARBA" id="ARBA00004887"/>
    </source>
</evidence>